<name>A0ABP0WW48_9BRYO</name>
<dbReference type="EMBL" id="OZ020098">
    <property type="protein sequence ID" value="CAK9271068.1"/>
    <property type="molecule type" value="Genomic_DNA"/>
</dbReference>
<gene>
    <name evidence="2" type="ORF">CSSPJE1EN1_LOCUS16546</name>
</gene>
<evidence type="ECO:0000256" key="1">
    <source>
        <dbReference type="ARBA" id="ARBA00011012"/>
    </source>
</evidence>
<dbReference type="InterPro" id="IPR013878">
    <property type="entry name" value="Mo25"/>
</dbReference>
<evidence type="ECO:0000313" key="2">
    <source>
        <dbReference type="EMBL" id="CAK9271068.1"/>
    </source>
</evidence>
<accession>A0ABP0WW48</accession>
<dbReference type="InterPro" id="IPR011989">
    <property type="entry name" value="ARM-like"/>
</dbReference>
<sequence>MSFSFFKQLKPKTAAELVRQARDSLLSLDTKTTVADVRLLEKALEEAEKNIKAMKDMLLGDSDTEPSLENVAEVTMEVCKLDILELFVHKLAALGWEARKDAVHVWGAVLRQQLPAASAGGGGGGGGQCGLEYLENHGELLDSLISCYENKEIALNCGNMLRECARYPSLVKYMLESASFDLFFKFVQMPNFDIASDAFATFKELLTRHNAIVVAYLTSHYSEFFASFDKLLESDNYVTRRQSLKLLSDILLERSNSTIMLMYISDARNLRMMMNLIKDPSKNIQSSAFHVFKVFVANPNKAPQIVNILSKNRDKLLRFLDNFHLDKEDEQFEEEKELLVKEIEGLQSPPRNR</sequence>
<dbReference type="PANTHER" id="PTHR10182:SF3">
    <property type="entry name" value="PROTEIN MO25"/>
    <property type="match status" value="1"/>
</dbReference>
<dbReference type="SUPFAM" id="SSF48371">
    <property type="entry name" value="ARM repeat"/>
    <property type="match status" value="1"/>
</dbReference>
<dbReference type="InterPro" id="IPR016024">
    <property type="entry name" value="ARM-type_fold"/>
</dbReference>
<comment type="similarity">
    <text evidence="1">Belongs to the Mo25 family.</text>
</comment>
<reference evidence="2" key="1">
    <citation type="submission" date="2024-02" db="EMBL/GenBank/DDBJ databases">
        <authorList>
            <consortium name="ELIXIR-Norway"/>
            <consortium name="Elixir Norway"/>
        </authorList>
    </citation>
    <scope>NUCLEOTIDE SEQUENCE</scope>
</reference>
<evidence type="ECO:0000313" key="3">
    <source>
        <dbReference type="Proteomes" id="UP001497444"/>
    </source>
</evidence>
<dbReference type="Proteomes" id="UP001497444">
    <property type="component" value="Chromosome 3"/>
</dbReference>
<keyword evidence="3" id="KW-1185">Reference proteome</keyword>
<protein>
    <recommendedName>
        <fullName evidence="4">Mo25-like protein</fullName>
    </recommendedName>
</protein>
<proteinExistence type="inferred from homology"/>
<dbReference type="Pfam" id="PF08569">
    <property type="entry name" value="Mo25"/>
    <property type="match status" value="1"/>
</dbReference>
<organism evidence="2 3">
    <name type="scientific">Sphagnum jensenii</name>
    <dbReference type="NCBI Taxonomy" id="128206"/>
    <lineage>
        <taxon>Eukaryota</taxon>
        <taxon>Viridiplantae</taxon>
        <taxon>Streptophyta</taxon>
        <taxon>Embryophyta</taxon>
        <taxon>Bryophyta</taxon>
        <taxon>Sphagnophytina</taxon>
        <taxon>Sphagnopsida</taxon>
        <taxon>Sphagnales</taxon>
        <taxon>Sphagnaceae</taxon>
        <taxon>Sphagnum</taxon>
    </lineage>
</organism>
<dbReference type="PANTHER" id="PTHR10182">
    <property type="entry name" value="CALCIUM-BINDING PROTEIN 39-RELATED"/>
    <property type="match status" value="1"/>
</dbReference>
<dbReference type="Gene3D" id="1.25.10.10">
    <property type="entry name" value="Leucine-rich Repeat Variant"/>
    <property type="match status" value="1"/>
</dbReference>
<evidence type="ECO:0008006" key="4">
    <source>
        <dbReference type="Google" id="ProtNLM"/>
    </source>
</evidence>